<dbReference type="PANTHER" id="PTHR47936:SF1">
    <property type="entry name" value="PENTATRICOPEPTIDE REPEAT-CONTAINING PROTEIN GUN1, CHLOROPLASTIC"/>
    <property type="match status" value="1"/>
</dbReference>
<evidence type="ECO:0008006" key="7">
    <source>
        <dbReference type="Google" id="ProtNLM"/>
    </source>
</evidence>
<dbReference type="Gene3D" id="1.25.40.10">
    <property type="entry name" value="Tetratricopeptide repeat domain"/>
    <property type="match status" value="1"/>
</dbReference>
<comment type="caution">
    <text evidence="5">The sequence shown here is derived from an EMBL/GenBank/DDBJ whole genome shotgun (WGS) entry which is preliminary data.</text>
</comment>
<gene>
    <name evidence="5" type="ORF">HU200_039278</name>
</gene>
<evidence type="ECO:0000256" key="1">
    <source>
        <dbReference type="ARBA" id="ARBA00007626"/>
    </source>
</evidence>
<reference evidence="5" key="1">
    <citation type="submission" date="2020-07" db="EMBL/GenBank/DDBJ databases">
        <title>Genome sequence and genetic diversity analysis of an under-domesticated orphan crop, white fonio (Digitaria exilis).</title>
        <authorList>
            <person name="Bennetzen J.L."/>
            <person name="Chen S."/>
            <person name="Ma X."/>
            <person name="Wang X."/>
            <person name="Yssel A.E.J."/>
            <person name="Chaluvadi S.R."/>
            <person name="Johnson M."/>
            <person name="Gangashetty P."/>
            <person name="Hamidou F."/>
            <person name="Sanogo M.D."/>
            <person name="Zwaenepoel A."/>
            <person name="Wallace J."/>
            <person name="Van De Peer Y."/>
            <person name="Van Deynze A."/>
        </authorList>
    </citation>
    <scope>NUCLEOTIDE SEQUENCE</scope>
    <source>
        <tissue evidence="5">Leaves</tissue>
    </source>
</reference>
<keyword evidence="6" id="KW-1185">Reference proteome</keyword>
<evidence type="ECO:0000313" key="5">
    <source>
        <dbReference type="EMBL" id="KAF8692920.1"/>
    </source>
</evidence>
<sequence length="197" mass="21813">MNYGLRGKPEEVLEVMTEMEADGVKPDIITYNFLMSSYCRNGNLEDAKVVYRSLSEKGCSQNTATYRHMLAAMYVNGDFDAGLDIFKESKMKNKIPDFRTMKGFVEGLVKGGRVADAKQIIAYMRKEFSGSPQSGWEKLDKELGLDSDSGDTAHLQDSFAKIDAEAKSVAADAEAFELEGSSSLICSGFVYHYLICC</sequence>
<evidence type="ECO:0000256" key="2">
    <source>
        <dbReference type="ARBA" id="ARBA00022737"/>
    </source>
</evidence>
<evidence type="ECO:0000313" key="6">
    <source>
        <dbReference type="Proteomes" id="UP000636709"/>
    </source>
</evidence>
<keyword evidence="3" id="KW-0809">Transit peptide</keyword>
<dbReference type="GO" id="GO:0009507">
    <property type="term" value="C:chloroplast"/>
    <property type="evidence" value="ECO:0007669"/>
    <property type="project" value="TreeGrafter"/>
</dbReference>
<dbReference type="NCBIfam" id="TIGR00756">
    <property type="entry name" value="PPR"/>
    <property type="match status" value="2"/>
</dbReference>
<organism evidence="5 6">
    <name type="scientific">Digitaria exilis</name>
    <dbReference type="NCBI Taxonomy" id="1010633"/>
    <lineage>
        <taxon>Eukaryota</taxon>
        <taxon>Viridiplantae</taxon>
        <taxon>Streptophyta</taxon>
        <taxon>Embryophyta</taxon>
        <taxon>Tracheophyta</taxon>
        <taxon>Spermatophyta</taxon>
        <taxon>Magnoliopsida</taxon>
        <taxon>Liliopsida</taxon>
        <taxon>Poales</taxon>
        <taxon>Poaceae</taxon>
        <taxon>PACMAD clade</taxon>
        <taxon>Panicoideae</taxon>
        <taxon>Panicodae</taxon>
        <taxon>Paniceae</taxon>
        <taxon>Anthephorinae</taxon>
        <taxon>Digitaria</taxon>
    </lineage>
</organism>
<evidence type="ECO:0000256" key="4">
    <source>
        <dbReference type="PROSITE-ProRule" id="PRU00708"/>
    </source>
</evidence>
<keyword evidence="2" id="KW-0677">Repeat</keyword>
<name>A0A835BAZ2_9POAL</name>
<dbReference type="PROSITE" id="PS51375">
    <property type="entry name" value="PPR"/>
    <property type="match status" value="1"/>
</dbReference>
<dbReference type="InterPro" id="IPR011990">
    <property type="entry name" value="TPR-like_helical_dom_sf"/>
</dbReference>
<dbReference type="Pfam" id="PF13041">
    <property type="entry name" value="PPR_2"/>
    <property type="match status" value="1"/>
</dbReference>
<accession>A0A835BAZ2</accession>
<comment type="similarity">
    <text evidence="1">Belongs to the PPR family. P subfamily.</text>
</comment>
<dbReference type="Pfam" id="PF01535">
    <property type="entry name" value="PPR"/>
    <property type="match status" value="1"/>
</dbReference>
<dbReference type="OrthoDB" id="185373at2759"/>
<dbReference type="InterPro" id="IPR002885">
    <property type="entry name" value="PPR_rpt"/>
</dbReference>
<proteinExistence type="inferred from homology"/>
<feature type="repeat" description="PPR" evidence="4">
    <location>
        <begin position="27"/>
        <end position="61"/>
    </location>
</feature>
<dbReference type="PANTHER" id="PTHR47936">
    <property type="entry name" value="PPR_LONG DOMAIN-CONTAINING PROTEIN"/>
    <property type="match status" value="1"/>
</dbReference>
<protein>
    <recommendedName>
        <fullName evidence="7">Pentatricopeptide repeat-containing protein</fullName>
    </recommendedName>
</protein>
<dbReference type="EMBL" id="JACEFO010001926">
    <property type="protein sequence ID" value="KAF8692920.1"/>
    <property type="molecule type" value="Genomic_DNA"/>
</dbReference>
<evidence type="ECO:0000256" key="3">
    <source>
        <dbReference type="ARBA" id="ARBA00022946"/>
    </source>
</evidence>
<dbReference type="GO" id="GO:0010019">
    <property type="term" value="P:chloroplast-nucleus signaling pathway"/>
    <property type="evidence" value="ECO:0007669"/>
    <property type="project" value="TreeGrafter"/>
</dbReference>
<dbReference type="GO" id="GO:0031930">
    <property type="term" value="P:mitochondria-nucleus signaling pathway"/>
    <property type="evidence" value="ECO:0007669"/>
    <property type="project" value="TreeGrafter"/>
</dbReference>
<dbReference type="Proteomes" id="UP000636709">
    <property type="component" value="Unassembled WGS sequence"/>
</dbReference>
<dbReference type="AlphaFoldDB" id="A0A835BAZ2"/>